<organism evidence="1 2">
    <name type="scientific">Paramuricea clavata</name>
    <name type="common">Red gorgonian</name>
    <name type="synonym">Violescent sea-whip</name>
    <dbReference type="NCBI Taxonomy" id="317549"/>
    <lineage>
        <taxon>Eukaryota</taxon>
        <taxon>Metazoa</taxon>
        <taxon>Cnidaria</taxon>
        <taxon>Anthozoa</taxon>
        <taxon>Octocorallia</taxon>
        <taxon>Malacalcyonacea</taxon>
        <taxon>Plexauridae</taxon>
        <taxon>Paramuricea</taxon>
    </lineage>
</organism>
<dbReference type="AlphaFoldDB" id="A0A6S7JVY3"/>
<gene>
    <name evidence="1" type="ORF">PACLA_8A027857</name>
</gene>
<dbReference type="Proteomes" id="UP001152795">
    <property type="component" value="Unassembled WGS sequence"/>
</dbReference>
<reference evidence="1" key="1">
    <citation type="submission" date="2020-04" db="EMBL/GenBank/DDBJ databases">
        <authorList>
            <person name="Alioto T."/>
            <person name="Alioto T."/>
            <person name="Gomez Garrido J."/>
        </authorList>
    </citation>
    <scope>NUCLEOTIDE SEQUENCE</scope>
    <source>
        <strain evidence="1">A484AB</strain>
    </source>
</reference>
<dbReference type="EMBL" id="CACRXK020021450">
    <property type="protein sequence ID" value="CAB4035867.1"/>
    <property type="molecule type" value="Genomic_DNA"/>
</dbReference>
<proteinExistence type="predicted"/>
<comment type="caution">
    <text evidence="1">The sequence shown here is derived from an EMBL/GenBank/DDBJ whole genome shotgun (WGS) entry which is preliminary data.</text>
</comment>
<feature type="non-terminal residue" evidence="1">
    <location>
        <position position="109"/>
    </location>
</feature>
<evidence type="ECO:0000313" key="2">
    <source>
        <dbReference type="Proteomes" id="UP001152795"/>
    </source>
</evidence>
<evidence type="ECO:0000313" key="1">
    <source>
        <dbReference type="EMBL" id="CAB4035867.1"/>
    </source>
</evidence>
<sequence>MTRRRSASPNLRHLTSSSSQKRICLSLLLSRFHVSRLDKDSSKQSPSVVKFLNNFVSSAYIAFEEPLDISSGRSFMKIAKSIGPKILPCGTPEIIGTQLDGTPSTTTLW</sequence>
<keyword evidence="2" id="KW-1185">Reference proteome</keyword>
<protein>
    <submittedName>
        <fullName evidence="1">Uncharacterized protein</fullName>
    </submittedName>
</protein>
<accession>A0A6S7JVY3</accession>
<name>A0A6S7JVY3_PARCT</name>